<gene>
    <name evidence="2" type="ORF">PCANC_06053</name>
</gene>
<name>A0A2N5T558_9BASI</name>
<feature type="transmembrane region" description="Helical" evidence="1">
    <location>
        <begin position="33"/>
        <end position="57"/>
    </location>
</feature>
<protein>
    <submittedName>
        <fullName evidence="2">Uncharacterized protein</fullName>
    </submittedName>
</protein>
<evidence type="ECO:0000313" key="3">
    <source>
        <dbReference type="Proteomes" id="UP000235388"/>
    </source>
</evidence>
<evidence type="ECO:0000256" key="1">
    <source>
        <dbReference type="SAM" id="Phobius"/>
    </source>
</evidence>
<dbReference type="EMBL" id="PGCJ01000794">
    <property type="protein sequence ID" value="PLW20637.1"/>
    <property type="molecule type" value="Genomic_DNA"/>
</dbReference>
<comment type="caution">
    <text evidence="2">The sequence shown here is derived from an EMBL/GenBank/DDBJ whole genome shotgun (WGS) entry which is preliminary data.</text>
</comment>
<keyword evidence="1" id="KW-0812">Transmembrane</keyword>
<feature type="transmembrane region" description="Helical" evidence="1">
    <location>
        <begin position="333"/>
        <end position="353"/>
    </location>
</feature>
<keyword evidence="1" id="KW-0472">Membrane</keyword>
<keyword evidence="3" id="KW-1185">Reference proteome</keyword>
<feature type="transmembrane region" description="Helical" evidence="1">
    <location>
        <begin position="169"/>
        <end position="195"/>
    </location>
</feature>
<organism evidence="2 3">
    <name type="scientific">Puccinia coronata f. sp. avenae</name>
    <dbReference type="NCBI Taxonomy" id="200324"/>
    <lineage>
        <taxon>Eukaryota</taxon>
        <taxon>Fungi</taxon>
        <taxon>Dikarya</taxon>
        <taxon>Basidiomycota</taxon>
        <taxon>Pucciniomycotina</taxon>
        <taxon>Pucciniomycetes</taxon>
        <taxon>Pucciniales</taxon>
        <taxon>Pucciniaceae</taxon>
        <taxon>Puccinia</taxon>
    </lineage>
</organism>
<feature type="transmembrane region" description="Helical" evidence="1">
    <location>
        <begin position="252"/>
        <end position="272"/>
    </location>
</feature>
<dbReference type="Proteomes" id="UP000235388">
    <property type="component" value="Unassembled WGS sequence"/>
</dbReference>
<sequence>MAMLAGLPADANPFAFISQLQSPRFLPKLSTSAVTTLVAFLVFHILVAAFSLVILVLPHIGKGKRGPWLVRKIYIQADSGEKLFDTPVYLVNVGVLMPLWQFLGSVTTQAYIWVQIRMNLSDEFVLHSQFIPLLGVMVIFETYSQWSMAHCFLVLLYSNKTSTITSNSLSWLISPLLVNTFFLVYPLALTAGVIFCVVRMSAAYGDLQAHIISTRTILSQGSLLSSTVAQLGTLLQETGDILPQIQDRFTTLQSMMLFFIPAASLVFVISFWKLAQKYKTRRDGGSCQSAYRSGSSSVKILDECQKDLTYQSRIYIKRTYLDTLRSNRQFLRLTLRAFATFLGILTATSFWIVTLFHEEEIMVNPHWHAVGSWLPTLLGTWTSLVLASQSWQLYQDQKAASFEPPRNSLDLMVLKRNDPHCHHETQLESQNHDIQLESQKGDQK</sequence>
<feature type="transmembrane region" description="Helical" evidence="1">
    <location>
        <begin position="373"/>
        <end position="394"/>
    </location>
</feature>
<keyword evidence="1" id="KW-1133">Transmembrane helix</keyword>
<feature type="transmembrane region" description="Helical" evidence="1">
    <location>
        <begin position="89"/>
        <end position="113"/>
    </location>
</feature>
<evidence type="ECO:0000313" key="2">
    <source>
        <dbReference type="EMBL" id="PLW20637.1"/>
    </source>
</evidence>
<dbReference type="AlphaFoldDB" id="A0A2N5T558"/>
<reference evidence="2 3" key="1">
    <citation type="submission" date="2017-11" db="EMBL/GenBank/DDBJ databases">
        <title>De novo assembly and phasing of dikaryotic genomes from two isolates of Puccinia coronata f. sp. avenae, the causal agent of oat crown rust.</title>
        <authorList>
            <person name="Miller M.E."/>
            <person name="Zhang Y."/>
            <person name="Omidvar V."/>
            <person name="Sperschneider J."/>
            <person name="Schwessinger B."/>
            <person name="Raley C."/>
            <person name="Palmer J.M."/>
            <person name="Garnica D."/>
            <person name="Upadhyaya N."/>
            <person name="Rathjen J."/>
            <person name="Taylor J.M."/>
            <person name="Park R.F."/>
            <person name="Dodds P.N."/>
            <person name="Hirsch C.D."/>
            <person name="Kianian S.F."/>
            <person name="Figueroa M."/>
        </authorList>
    </citation>
    <scope>NUCLEOTIDE SEQUENCE [LARGE SCALE GENOMIC DNA]</scope>
    <source>
        <strain evidence="2">12NC29</strain>
    </source>
</reference>
<proteinExistence type="predicted"/>
<feature type="transmembrane region" description="Helical" evidence="1">
    <location>
        <begin position="133"/>
        <end position="157"/>
    </location>
</feature>
<accession>A0A2N5T558</accession>